<name>A0A075A755_OPIVI</name>
<organism evidence="1 2">
    <name type="scientific">Opisthorchis viverrini</name>
    <name type="common">Southeast Asian liver fluke</name>
    <dbReference type="NCBI Taxonomy" id="6198"/>
    <lineage>
        <taxon>Eukaryota</taxon>
        <taxon>Metazoa</taxon>
        <taxon>Spiralia</taxon>
        <taxon>Lophotrochozoa</taxon>
        <taxon>Platyhelminthes</taxon>
        <taxon>Trematoda</taxon>
        <taxon>Digenea</taxon>
        <taxon>Opisthorchiida</taxon>
        <taxon>Opisthorchiata</taxon>
        <taxon>Opisthorchiidae</taxon>
        <taxon>Opisthorchis</taxon>
    </lineage>
</organism>
<dbReference type="CTD" id="20322983"/>
<evidence type="ECO:0000313" key="1">
    <source>
        <dbReference type="EMBL" id="KER23269.1"/>
    </source>
</evidence>
<sequence>MGVLSKNGALYHAAQSISRQGTKDSRSNAFRFADYMNNICTVDGFYRFYVEVEQEHQVRWQSLVTQVHQKLATQKLPMPAVHEHNLWGKQAVEYRKETLSELVQVPALLCISTKLTVSTTVRVQVHRGKKNEPLMNPGKSKEKCKETCDNWYD</sequence>
<dbReference type="KEGG" id="ovi:T265_08804"/>
<reference evidence="1 2" key="1">
    <citation type="submission" date="2013-11" db="EMBL/GenBank/DDBJ databases">
        <title>Opisthorchis viverrini - life in the bile duct.</title>
        <authorList>
            <person name="Young N.D."/>
            <person name="Nagarajan N."/>
            <person name="Lin S.J."/>
            <person name="Korhonen P.K."/>
            <person name="Jex A.R."/>
            <person name="Hall R.S."/>
            <person name="Safavi-Hemami H."/>
            <person name="Kaewkong W."/>
            <person name="Bertrand D."/>
            <person name="Gao S."/>
            <person name="Seet Q."/>
            <person name="Wongkham S."/>
            <person name="Teh B.T."/>
            <person name="Wongkham C."/>
            <person name="Intapan P.M."/>
            <person name="Maleewong W."/>
            <person name="Yang X."/>
            <person name="Hu M."/>
            <person name="Wang Z."/>
            <person name="Hofmann A."/>
            <person name="Sternberg P.W."/>
            <person name="Tan P."/>
            <person name="Wang J."/>
            <person name="Gasser R.B."/>
        </authorList>
    </citation>
    <scope>NUCLEOTIDE SEQUENCE [LARGE SCALE GENOMIC DNA]</scope>
</reference>
<protein>
    <submittedName>
        <fullName evidence="1">Uncharacterized protein</fullName>
    </submittedName>
</protein>
<evidence type="ECO:0000313" key="2">
    <source>
        <dbReference type="Proteomes" id="UP000054324"/>
    </source>
</evidence>
<dbReference type="AlphaFoldDB" id="A0A075A755"/>
<dbReference type="EMBL" id="KL596857">
    <property type="protein sequence ID" value="KER23269.1"/>
    <property type="molecule type" value="Genomic_DNA"/>
</dbReference>
<dbReference type="Proteomes" id="UP000054324">
    <property type="component" value="Unassembled WGS sequence"/>
</dbReference>
<dbReference type="RefSeq" id="XP_009172975.1">
    <property type="nucleotide sequence ID" value="XM_009174711.1"/>
</dbReference>
<keyword evidence="2" id="KW-1185">Reference proteome</keyword>
<accession>A0A075A755</accession>
<gene>
    <name evidence="1" type="ORF">T265_08804</name>
</gene>
<proteinExistence type="predicted"/>
<dbReference type="GeneID" id="20322983"/>